<reference evidence="9 10" key="1">
    <citation type="submission" date="2020-08" db="EMBL/GenBank/DDBJ databases">
        <title>Genome sequence of Erysipelothrix inopinata DSM 15511T.</title>
        <authorList>
            <person name="Hyun D.-W."/>
            <person name="Bae J.-W."/>
        </authorList>
    </citation>
    <scope>NUCLEOTIDE SEQUENCE [LARGE SCALE GENOMIC DNA]</scope>
    <source>
        <strain evidence="9 10">DSM 15511</strain>
    </source>
</reference>
<dbReference type="GO" id="GO:0051117">
    <property type="term" value="F:ATPase binding"/>
    <property type="evidence" value="ECO:0007669"/>
    <property type="project" value="TreeGrafter"/>
</dbReference>
<keyword evidence="3" id="KW-0813">Transport</keyword>
<dbReference type="GO" id="GO:0007035">
    <property type="term" value="P:vacuolar acidification"/>
    <property type="evidence" value="ECO:0007669"/>
    <property type="project" value="TreeGrafter"/>
</dbReference>
<evidence type="ECO:0000256" key="7">
    <source>
        <dbReference type="ARBA" id="ARBA00023136"/>
    </source>
</evidence>
<dbReference type="PANTHER" id="PTHR11629:SF63">
    <property type="entry name" value="V-TYPE PROTON ATPASE SUBUNIT A"/>
    <property type="match status" value="1"/>
</dbReference>
<feature type="transmembrane region" description="Helical" evidence="8">
    <location>
        <begin position="460"/>
        <end position="479"/>
    </location>
</feature>
<keyword evidence="6" id="KW-0406">Ion transport</keyword>
<comment type="similarity">
    <text evidence="2">Belongs to the V-ATPase 116 kDa subunit family.</text>
</comment>
<feature type="transmembrane region" description="Helical" evidence="8">
    <location>
        <begin position="432"/>
        <end position="454"/>
    </location>
</feature>
<dbReference type="GO" id="GO:0033179">
    <property type="term" value="C:proton-transporting V-type ATPase, V0 domain"/>
    <property type="evidence" value="ECO:0007669"/>
    <property type="project" value="InterPro"/>
</dbReference>
<evidence type="ECO:0000256" key="1">
    <source>
        <dbReference type="ARBA" id="ARBA00004141"/>
    </source>
</evidence>
<keyword evidence="4 8" id="KW-0812">Transmembrane</keyword>
<feature type="transmembrane region" description="Helical" evidence="8">
    <location>
        <begin position="523"/>
        <end position="543"/>
    </location>
</feature>
<name>A0A7G9RZ11_9FIRM</name>
<dbReference type="KEGG" id="eio:H9L01_00180"/>
<dbReference type="RefSeq" id="WP_187533957.1">
    <property type="nucleotide sequence ID" value="NZ_CBCSHU010000008.1"/>
</dbReference>
<dbReference type="Pfam" id="PF01496">
    <property type="entry name" value="V_ATPase_I"/>
    <property type="match status" value="1"/>
</dbReference>
<evidence type="ECO:0000256" key="8">
    <source>
        <dbReference type="SAM" id="Phobius"/>
    </source>
</evidence>
<feature type="transmembrane region" description="Helical" evidence="8">
    <location>
        <begin position="398"/>
        <end position="420"/>
    </location>
</feature>
<comment type="subcellular location">
    <subcellularLocation>
        <location evidence="1">Membrane</location>
        <topology evidence="1">Multi-pass membrane protein</topology>
    </subcellularLocation>
</comment>
<gene>
    <name evidence="9" type="ORF">H9L01_00180</name>
</gene>
<evidence type="ECO:0000313" key="9">
    <source>
        <dbReference type="EMBL" id="QNN60836.1"/>
    </source>
</evidence>
<keyword evidence="5 8" id="KW-1133">Transmembrane helix</keyword>
<evidence type="ECO:0000256" key="2">
    <source>
        <dbReference type="ARBA" id="ARBA00009904"/>
    </source>
</evidence>
<dbReference type="InterPro" id="IPR002490">
    <property type="entry name" value="V-ATPase_116kDa_su"/>
</dbReference>
<dbReference type="AlphaFoldDB" id="A0A7G9RZ11"/>
<protein>
    <submittedName>
        <fullName evidence="9">V-type ATP synthase subunit I</fullName>
    </submittedName>
</protein>
<dbReference type="PANTHER" id="PTHR11629">
    <property type="entry name" value="VACUOLAR PROTON ATPASES"/>
    <property type="match status" value="1"/>
</dbReference>
<evidence type="ECO:0000313" key="10">
    <source>
        <dbReference type="Proteomes" id="UP000515928"/>
    </source>
</evidence>
<organism evidence="9 10">
    <name type="scientific">Erysipelothrix inopinata</name>
    <dbReference type="NCBI Taxonomy" id="225084"/>
    <lineage>
        <taxon>Bacteria</taxon>
        <taxon>Bacillati</taxon>
        <taxon>Bacillota</taxon>
        <taxon>Erysipelotrichia</taxon>
        <taxon>Erysipelotrichales</taxon>
        <taxon>Erysipelotrichaceae</taxon>
        <taxon>Erysipelothrix</taxon>
    </lineage>
</organism>
<evidence type="ECO:0000256" key="3">
    <source>
        <dbReference type="ARBA" id="ARBA00022448"/>
    </source>
</evidence>
<dbReference type="Proteomes" id="UP000515928">
    <property type="component" value="Chromosome"/>
</dbReference>
<dbReference type="GO" id="GO:0046961">
    <property type="term" value="F:proton-transporting ATPase activity, rotational mechanism"/>
    <property type="evidence" value="ECO:0007669"/>
    <property type="project" value="InterPro"/>
</dbReference>
<accession>A0A7G9RZ11</accession>
<dbReference type="GO" id="GO:0016471">
    <property type="term" value="C:vacuolar proton-transporting V-type ATPase complex"/>
    <property type="evidence" value="ECO:0007669"/>
    <property type="project" value="TreeGrafter"/>
</dbReference>
<feature type="transmembrane region" description="Helical" evidence="8">
    <location>
        <begin position="316"/>
        <end position="339"/>
    </location>
</feature>
<evidence type="ECO:0000256" key="4">
    <source>
        <dbReference type="ARBA" id="ARBA00022692"/>
    </source>
</evidence>
<sequence>MAIEKMKLVVASTTPDQVMPLIESVMTCPNFHPELATTMIQEEDGGYVYPNDRVYDGYLSRCDRIAQDLNLDLSSNEKERFTFDEIEASIRNAESWYKTLHSQESSLSSLTEDDKTAIKKLREYPLDSIEDSFIGMNFGRIPNGSLSKISDYNKERFVFTPLHKTKQYTWILYVCLEQDREMFQEMFESLYFEPIAIPTELSDISIDENDLKTFQNVYGYLRSQAKKEVFYKYIAVYENRVYLSGFVPEDKITKFESIFDDSVEVKEFEANAQTNVTPPTRLKNGWFSAPFESLVSMYGLPQYGAFDPTLFFSITYSLLFGIMFGDLGQGLVLVLLGLYFGNKKGMQLGKVAIRIGAFSMLFGTLYGSVFGNETLLEPLLEPFGLPIHVASPDFTTNLLLASVALGTILILCSILINILVSLRRKQFDRALFSQNGLAGFIFYGFIMTYMALKFKSGIDIMNPITIVLCIVLPLGVILLKEPLTHLIQNMSMKPHEGWGAYFSESIFELFEVALSFVTNTMSFLRVGGFVLSHAGMMSVVMTLKEMSGAGGLLVVIVGNIIVIGLEGLIVGIQTLRLEYYEMFSRYYDGGGKPFKTAI</sequence>
<proteinExistence type="inferred from homology"/>
<keyword evidence="10" id="KW-1185">Reference proteome</keyword>
<keyword evidence="7 8" id="KW-0472">Membrane</keyword>
<dbReference type="EMBL" id="CP060715">
    <property type="protein sequence ID" value="QNN60836.1"/>
    <property type="molecule type" value="Genomic_DNA"/>
</dbReference>
<feature type="transmembrane region" description="Helical" evidence="8">
    <location>
        <begin position="351"/>
        <end position="370"/>
    </location>
</feature>
<evidence type="ECO:0000256" key="6">
    <source>
        <dbReference type="ARBA" id="ARBA00023065"/>
    </source>
</evidence>
<feature type="transmembrane region" description="Helical" evidence="8">
    <location>
        <begin position="550"/>
        <end position="572"/>
    </location>
</feature>
<evidence type="ECO:0000256" key="5">
    <source>
        <dbReference type="ARBA" id="ARBA00022989"/>
    </source>
</evidence>